<dbReference type="RefSeq" id="WP_204516861.1">
    <property type="nucleotide sequence ID" value="NZ_BAABIN010000015.1"/>
</dbReference>
<name>A0A938XWC0_9BACL</name>
<dbReference type="PANTHER" id="PTHR42941">
    <property type="entry name" value="SLL1037 PROTEIN"/>
    <property type="match status" value="1"/>
</dbReference>
<keyword evidence="2" id="KW-0675">Receptor</keyword>
<reference evidence="2" key="1">
    <citation type="submission" date="2021-01" db="EMBL/GenBank/DDBJ databases">
        <title>Genomic Encyclopedia of Type Strains, Phase IV (KMG-IV): sequencing the most valuable type-strain genomes for metagenomic binning, comparative biology and taxonomic classification.</title>
        <authorList>
            <person name="Goeker M."/>
        </authorList>
    </citation>
    <scope>NUCLEOTIDE SEQUENCE</scope>
    <source>
        <strain evidence="2">DSM 25523</strain>
    </source>
</reference>
<dbReference type="SUPFAM" id="SSF53850">
    <property type="entry name" value="Periplasmic binding protein-like II"/>
    <property type="match status" value="1"/>
</dbReference>
<dbReference type="PANTHER" id="PTHR42941:SF1">
    <property type="entry name" value="SLL1037 PROTEIN"/>
    <property type="match status" value="1"/>
</dbReference>
<dbReference type="InterPro" id="IPR011852">
    <property type="entry name" value="TRAP_TAXI"/>
</dbReference>
<feature type="chain" id="PRO_5039050533" evidence="1">
    <location>
        <begin position="22"/>
        <end position="335"/>
    </location>
</feature>
<feature type="signal peptide" evidence="1">
    <location>
        <begin position="1"/>
        <end position="21"/>
    </location>
</feature>
<protein>
    <submittedName>
        <fullName evidence="2">TRAP transporter TAXI family solute receptor</fullName>
    </submittedName>
</protein>
<sequence length="335" mass="35466">MKALTNKLLLIVMALALTVFAGCGGGTETTGQGTSSSGQGQSANAPEFISIGTAASGSSIYLYGTGLAELLKDNLKYSQFDIEETGGSIANMNLVNNDELQLALTGGDVLNDALKGQGNFQDKKVEHVSIGWKIAPSVVHFVTLKDSGIRTIQDMKGKRVSIGASGSAANLTALTLLKDHGITESDVTLSYLGWNEAVEALGDGAIDVAMVFGTLPSPVIESLGVSKPVSIVSMDPEIIKKDKTRAVYTIPANTYKGQDQEVVTAATEVYIVFQQDLDEQVVYDITKLAMENTEKLGKVHPMGAVANVPAKEDVDFLQGTIHPGALKYFKEKGSY</sequence>
<accession>A0A938XWC0</accession>
<evidence type="ECO:0000313" key="3">
    <source>
        <dbReference type="Proteomes" id="UP000717624"/>
    </source>
</evidence>
<comment type="caution">
    <text evidence="2">The sequence shown here is derived from an EMBL/GenBank/DDBJ whole genome shotgun (WGS) entry which is preliminary data.</text>
</comment>
<evidence type="ECO:0000313" key="2">
    <source>
        <dbReference type="EMBL" id="MBM7589121.1"/>
    </source>
</evidence>
<dbReference type="Gene3D" id="3.40.190.10">
    <property type="entry name" value="Periplasmic binding protein-like II"/>
    <property type="match status" value="2"/>
</dbReference>
<dbReference type="PROSITE" id="PS51257">
    <property type="entry name" value="PROKAR_LIPOPROTEIN"/>
    <property type="match status" value="1"/>
</dbReference>
<dbReference type="EMBL" id="JAFBEB010000002">
    <property type="protein sequence ID" value="MBM7589121.1"/>
    <property type="molecule type" value="Genomic_DNA"/>
</dbReference>
<keyword evidence="1" id="KW-0732">Signal</keyword>
<dbReference type="Proteomes" id="UP000717624">
    <property type="component" value="Unassembled WGS sequence"/>
</dbReference>
<evidence type="ECO:0000256" key="1">
    <source>
        <dbReference type="SAM" id="SignalP"/>
    </source>
</evidence>
<dbReference type="AlphaFoldDB" id="A0A938XWC0"/>
<dbReference type="NCBIfam" id="TIGR02122">
    <property type="entry name" value="TRAP_TAXI"/>
    <property type="match status" value="1"/>
</dbReference>
<dbReference type="Pfam" id="PF16868">
    <property type="entry name" value="NMT1_3"/>
    <property type="match status" value="1"/>
</dbReference>
<keyword evidence="3" id="KW-1185">Reference proteome</keyword>
<dbReference type="CDD" id="cd13520">
    <property type="entry name" value="PBP2_TAXI_TRAP"/>
    <property type="match status" value="1"/>
</dbReference>
<organism evidence="2 3">
    <name type="scientific">Brevibacillus fulvus</name>
    <dbReference type="NCBI Taxonomy" id="1125967"/>
    <lineage>
        <taxon>Bacteria</taxon>
        <taxon>Bacillati</taxon>
        <taxon>Bacillota</taxon>
        <taxon>Bacilli</taxon>
        <taxon>Bacillales</taxon>
        <taxon>Paenibacillaceae</taxon>
        <taxon>Brevibacillus</taxon>
    </lineage>
</organism>
<gene>
    <name evidence="2" type="ORF">JOD01_000719</name>
</gene>
<proteinExistence type="predicted"/>